<comment type="subunit">
    <text evidence="4">Homodimer.</text>
</comment>
<dbReference type="NCBIfam" id="TIGR01093">
    <property type="entry name" value="aroD"/>
    <property type="match status" value="1"/>
</dbReference>
<keyword evidence="4" id="KW-0057">Aromatic amino acid biosynthesis</keyword>
<dbReference type="PANTHER" id="PTHR43699:SF1">
    <property type="entry name" value="3-DEHYDROQUINATE DEHYDRATASE"/>
    <property type="match status" value="1"/>
</dbReference>
<evidence type="ECO:0000256" key="4">
    <source>
        <dbReference type="HAMAP-Rule" id="MF_00214"/>
    </source>
</evidence>
<evidence type="ECO:0000256" key="1">
    <source>
        <dbReference type="ARBA" id="ARBA00001864"/>
    </source>
</evidence>
<sequence>MIIVPVVAMNMPDALAQVKAANKVCDAIELRLDYFKKLGEHELSRLIAACKKPCICTCRSAKEGGRFEGPDNVRVQVLRSAIKNGAHYVDIEFETKPSLRKSLYKYAKVRRAKVILSKHCTTHTPPLKELRALLERMRKDNAHVVKIVAKANKHDDNKVILALFKDASRKRVRLIAFCMGDLGKDSRILSRFIGGFATFASLGKGLESAQGQISVQEMRKMHTELGAVL</sequence>
<feature type="binding site" evidence="4">
    <location>
        <position position="187"/>
    </location>
    <ligand>
        <name>3-dehydroquinate</name>
        <dbReference type="ChEBI" id="CHEBI:32364"/>
    </ligand>
</feature>
<dbReference type="GO" id="GO:0003855">
    <property type="term" value="F:3-dehydroquinate dehydratase activity"/>
    <property type="evidence" value="ECO:0007669"/>
    <property type="project" value="UniProtKB-UniRule"/>
</dbReference>
<dbReference type="InterPro" id="IPR001381">
    <property type="entry name" value="DHquinase_I"/>
</dbReference>
<dbReference type="SUPFAM" id="SSF51569">
    <property type="entry name" value="Aldolase"/>
    <property type="match status" value="1"/>
</dbReference>
<feature type="binding site" evidence="4">
    <location>
        <position position="212"/>
    </location>
    <ligand>
        <name>3-dehydroquinate</name>
        <dbReference type="ChEBI" id="CHEBI:32364"/>
    </ligand>
</feature>
<comment type="caution">
    <text evidence="4">Lacks conserved residue(s) required for the propagation of feature annotation.</text>
</comment>
<feature type="binding site" evidence="4">
    <location>
        <begin position="29"/>
        <end position="31"/>
    </location>
    <ligand>
        <name>3-dehydroquinate</name>
        <dbReference type="ChEBI" id="CHEBI:32364"/>
    </ligand>
</feature>
<evidence type="ECO:0000256" key="3">
    <source>
        <dbReference type="ARBA" id="ARBA00023270"/>
    </source>
</evidence>
<evidence type="ECO:0000313" key="5">
    <source>
        <dbReference type="EMBL" id="HIH09476.1"/>
    </source>
</evidence>
<comment type="pathway">
    <text evidence="4">Metabolic intermediate biosynthesis; chorismate biosynthesis; chorismate from D-erythrose 4-phosphate and phosphoenolpyruvate: step 3/7.</text>
</comment>
<dbReference type="CDD" id="cd00502">
    <property type="entry name" value="DHQase_I"/>
    <property type="match status" value="1"/>
</dbReference>
<proteinExistence type="inferred from homology"/>
<keyword evidence="4" id="KW-0028">Amino-acid biosynthesis</keyword>
<comment type="similarity">
    <text evidence="4">Belongs to the type-I 3-dehydroquinase family.</text>
</comment>
<dbReference type="GO" id="GO:0009073">
    <property type="term" value="P:aromatic amino acid family biosynthetic process"/>
    <property type="evidence" value="ECO:0007669"/>
    <property type="project" value="UniProtKB-KW"/>
</dbReference>
<comment type="function">
    <text evidence="4">Involved in the third step of the chorismate pathway, which leads to the biosynthesis of aromatic amino acids. Catalyzes the cis-dehydration of 3-dehydroquinate (DHQ) and introduces the first double bond of the aromatic ring to yield 3-dehydroshikimate.</text>
</comment>
<dbReference type="EC" id="4.2.1.10" evidence="4"/>
<keyword evidence="2 4" id="KW-0456">Lyase</keyword>
<gene>
    <name evidence="4 5" type="primary">aroD</name>
    <name evidence="5" type="ORF">HA254_02290</name>
</gene>
<dbReference type="Proteomes" id="UP000565078">
    <property type="component" value="Unassembled WGS sequence"/>
</dbReference>
<dbReference type="InterPro" id="IPR050146">
    <property type="entry name" value="Type-I_3-dehydroquinase"/>
</dbReference>
<dbReference type="EMBL" id="DUGC01000042">
    <property type="protein sequence ID" value="HIH09476.1"/>
    <property type="molecule type" value="Genomic_DNA"/>
</dbReference>
<dbReference type="Pfam" id="PF01487">
    <property type="entry name" value="DHquinase_I"/>
    <property type="match status" value="1"/>
</dbReference>
<comment type="catalytic activity">
    <reaction evidence="1 4">
        <text>3-dehydroquinate = 3-dehydroshikimate + H2O</text>
        <dbReference type="Rhea" id="RHEA:21096"/>
        <dbReference type="ChEBI" id="CHEBI:15377"/>
        <dbReference type="ChEBI" id="CHEBI:16630"/>
        <dbReference type="ChEBI" id="CHEBI:32364"/>
        <dbReference type="EC" id="4.2.1.10"/>
    </reaction>
</comment>
<feature type="active site" description="Schiff-base intermediate with substrate" evidence="4">
    <location>
        <position position="146"/>
    </location>
</feature>
<dbReference type="Gene3D" id="3.20.20.70">
    <property type="entry name" value="Aldolase class I"/>
    <property type="match status" value="1"/>
</dbReference>
<keyword evidence="3 4" id="KW-0704">Schiff base</keyword>
<evidence type="ECO:0000256" key="2">
    <source>
        <dbReference type="ARBA" id="ARBA00023239"/>
    </source>
</evidence>
<protein>
    <recommendedName>
        <fullName evidence="4">3-dehydroquinate dehydratase</fullName>
        <shortName evidence="4">3-dehydroquinase</shortName>
        <ecNumber evidence="4">4.2.1.10</ecNumber>
    </recommendedName>
    <alternativeName>
        <fullName evidence="4">Type I DHQase</fullName>
    </alternativeName>
    <alternativeName>
        <fullName evidence="4">Type I dehydroquinase</fullName>
        <shortName evidence="4">DHQ1</shortName>
    </alternativeName>
</protein>
<dbReference type="GO" id="GO:0046279">
    <property type="term" value="P:3,4-dihydroxybenzoate biosynthetic process"/>
    <property type="evidence" value="ECO:0007669"/>
    <property type="project" value="TreeGrafter"/>
</dbReference>
<evidence type="ECO:0000313" key="6">
    <source>
        <dbReference type="Proteomes" id="UP000565078"/>
    </source>
</evidence>
<dbReference type="PANTHER" id="PTHR43699">
    <property type="entry name" value="3-DEHYDROQUINATE DEHYDRATASE"/>
    <property type="match status" value="1"/>
</dbReference>
<dbReference type="UniPathway" id="UPA00053">
    <property type="reaction ID" value="UER00086"/>
</dbReference>
<comment type="caution">
    <text evidence="5">The sequence shown here is derived from an EMBL/GenBank/DDBJ whole genome shotgun (WGS) entry which is preliminary data.</text>
</comment>
<feature type="binding site" evidence="4">
    <location>
        <position position="208"/>
    </location>
    <ligand>
        <name>3-dehydroquinate</name>
        <dbReference type="ChEBI" id="CHEBI:32364"/>
    </ligand>
</feature>
<accession>A0A7J4J2K3</accession>
<feature type="active site" description="Proton donor/acceptor" evidence="4">
    <location>
        <position position="119"/>
    </location>
</feature>
<dbReference type="GO" id="GO:0008652">
    <property type="term" value="P:amino acid biosynthetic process"/>
    <property type="evidence" value="ECO:0007669"/>
    <property type="project" value="UniProtKB-KW"/>
</dbReference>
<organism evidence="5 6">
    <name type="scientific">Candidatus Iainarchaeum sp</name>
    <dbReference type="NCBI Taxonomy" id="3101447"/>
    <lineage>
        <taxon>Archaea</taxon>
        <taxon>Candidatus Iainarchaeota</taxon>
        <taxon>Candidatus Iainarchaeia</taxon>
        <taxon>Candidatus Iainarchaeales</taxon>
        <taxon>Candidatus Iainarchaeaceae</taxon>
        <taxon>Candidatus Iainarchaeum</taxon>
    </lineage>
</organism>
<dbReference type="GO" id="GO:0009423">
    <property type="term" value="P:chorismate biosynthetic process"/>
    <property type="evidence" value="ECO:0007669"/>
    <property type="project" value="UniProtKB-UniRule"/>
</dbReference>
<dbReference type="HAMAP" id="MF_00214">
    <property type="entry name" value="AroD"/>
    <property type="match status" value="1"/>
</dbReference>
<reference evidence="6" key="1">
    <citation type="journal article" date="2020" name="bioRxiv">
        <title>A rank-normalized archaeal taxonomy based on genome phylogeny resolves widespread incomplete and uneven classifications.</title>
        <authorList>
            <person name="Rinke C."/>
            <person name="Chuvochina M."/>
            <person name="Mussig A.J."/>
            <person name="Chaumeil P.-A."/>
            <person name="Waite D.W."/>
            <person name="Whitman W.B."/>
            <person name="Parks D.H."/>
            <person name="Hugenholtz P."/>
        </authorList>
    </citation>
    <scope>NUCLEOTIDE SEQUENCE [LARGE SCALE GENOMIC DNA]</scope>
</reference>
<dbReference type="AlphaFoldDB" id="A0A7J4J2K3"/>
<feature type="binding site" evidence="4">
    <location>
        <position position="59"/>
    </location>
    <ligand>
        <name>3-dehydroquinate</name>
        <dbReference type="ChEBI" id="CHEBI:32364"/>
    </ligand>
</feature>
<name>A0A7J4J2K3_9ARCH</name>
<dbReference type="InterPro" id="IPR013785">
    <property type="entry name" value="Aldolase_TIM"/>
</dbReference>